<dbReference type="EMBL" id="CAFBNA010000084">
    <property type="protein sequence ID" value="CAB4938442.1"/>
    <property type="molecule type" value="Genomic_DNA"/>
</dbReference>
<gene>
    <name evidence="1" type="ORF">UFOPK1827_01279</name>
    <name evidence="2" type="ORF">UFOPK3708_01297</name>
</gene>
<reference evidence="2" key="1">
    <citation type="submission" date="2020-05" db="EMBL/GenBank/DDBJ databases">
        <authorList>
            <person name="Chiriac C."/>
            <person name="Salcher M."/>
            <person name="Ghai R."/>
            <person name="Kavagutti S V."/>
        </authorList>
    </citation>
    <scope>NUCLEOTIDE SEQUENCE</scope>
</reference>
<dbReference type="AlphaFoldDB" id="A0A6J7J7L6"/>
<evidence type="ECO:0000313" key="2">
    <source>
        <dbReference type="EMBL" id="CAB4938442.1"/>
    </source>
</evidence>
<sequence length="220" mass="22358">MAAPVHVTDASSAVHTCQPARRVCTAFLLVMTLAFVSVITACGESSVAVPKPLSDALTMMQESGGYSFTATIDTGASSVTTAGDFQAPNKIAQTVTRPGSPPVAMVLDGAAVHVQDPSTGLWSTKASTTEGAVDLRSTFAALGSPTSMKTDGNAYNFKLSAKATKQLAGSDATGSAAVIATVGTIGLSQLRYIVTANGQLVTVTIDYRDVGTSPKVAIPS</sequence>
<accession>A0A6J7J7L6</accession>
<dbReference type="EMBL" id="CAEZUO010000064">
    <property type="protein sequence ID" value="CAB4611129.1"/>
    <property type="molecule type" value="Genomic_DNA"/>
</dbReference>
<name>A0A6J7J7L6_9ZZZZ</name>
<organism evidence="2">
    <name type="scientific">freshwater metagenome</name>
    <dbReference type="NCBI Taxonomy" id="449393"/>
    <lineage>
        <taxon>unclassified sequences</taxon>
        <taxon>metagenomes</taxon>
        <taxon>ecological metagenomes</taxon>
    </lineage>
</organism>
<evidence type="ECO:0000313" key="1">
    <source>
        <dbReference type="EMBL" id="CAB4611129.1"/>
    </source>
</evidence>
<protein>
    <submittedName>
        <fullName evidence="2">Unannotated protein</fullName>
    </submittedName>
</protein>
<proteinExistence type="predicted"/>